<gene>
    <name evidence="3" type="ORF">HY834_17155</name>
</gene>
<feature type="domain" description="SpoVT-AbrB" evidence="2">
    <location>
        <begin position="1"/>
        <end position="46"/>
    </location>
</feature>
<name>A0A933L6Z2_9HYPH</name>
<protein>
    <submittedName>
        <fullName evidence="3">AbrB/MazE/SpoVT family DNA-binding domain-containing protein</fullName>
    </submittedName>
</protein>
<keyword evidence="1 3" id="KW-0238">DNA-binding</keyword>
<dbReference type="AlphaFoldDB" id="A0A933L6Z2"/>
<proteinExistence type="predicted"/>
<dbReference type="InterPro" id="IPR037914">
    <property type="entry name" value="SpoVT-AbrB_sf"/>
</dbReference>
<reference evidence="3" key="1">
    <citation type="submission" date="2020-07" db="EMBL/GenBank/DDBJ databases">
        <title>Huge and variable diversity of episymbiotic CPR bacteria and DPANN archaea in groundwater ecosystems.</title>
        <authorList>
            <person name="He C.Y."/>
            <person name="Keren R."/>
            <person name="Whittaker M."/>
            <person name="Farag I.F."/>
            <person name="Doudna J."/>
            <person name="Cate J.H.D."/>
            <person name="Banfield J.F."/>
        </authorList>
    </citation>
    <scope>NUCLEOTIDE SEQUENCE</scope>
    <source>
        <strain evidence="3">NC_groundwater_1586_Pr3_B-0.1um_66_15</strain>
    </source>
</reference>
<dbReference type="NCBIfam" id="TIGR01439">
    <property type="entry name" value="lp_hng_hel_AbrB"/>
    <property type="match status" value="1"/>
</dbReference>
<evidence type="ECO:0000259" key="2">
    <source>
        <dbReference type="PROSITE" id="PS51740"/>
    </source>
</evidence>
<evidence type="ECO:0000313" key="4">
    <source>
        <dbReference type="Proteomes" id="UP000782610"/>
    </source>
</evidence>
<dbReference type="SMART" id="SM00966">
    <property type="entry name" value="SpoVT_AbrB"/>
    <property type="match status" value="1"/>
</dbReference>
<dbReference type="SUPFAM" id="SSF89447">
    <property type="entry name" value="AbrB/MazE/MraZ-like"/>
    <property type="match status" value="1"/>
</dbReference>
<dbReference type="Proteomes" id="UP000782610">
    <property type="component" value="Unassembled WGS sequence"/>
</dbReference>
<dbReference type="Pfam" id="PF04014">
    <property type="entry name" value="MazE_antitoxin"/>
    <property type="match status" value="1"/>
</dbReference>
<evidence type="ECO:0000256" key="1">
    <source>
        <dbReference type="PROSITE-ProRule" id="PRU01076"/>
    </source>
</evidence>
<organism evidence="3 4">
    <name type="scientific">Devosia nanyangense</name>
    <dbReference type="NCBI Taxonomy" id="1228055"/>
    <lineage>
        <taxon>Bacteria</taxon>
        <taxon>Pseudomonadati</taxon>
        <taxon>Pseudomonadota</taxon>
        <taxon>Alphaproteobacteria</taxon>
        <taxon>Hyphomicrobiales</taxon>
        <taxon>Devosiaceae</taxon>
        <taxon>Devosia</taxon>
    </lineage>
</organism>
<evidence type="ECO:0000313" key="3">
    <source>
        <dbReference type="EMBL" id="MBI4923470.1"/>
    </source>
</evidence>
<dbReference type="PROSITE" id="PS51740">
    <property type="entry name" value="SPOVT_ABRB"/>
    <property type="match status" value="1"/>
</dbReference>
<sequence>MSATVTAKGQITIPKAVRDALGVKPGSKVDFRRNAAGAIEIVKEGPKLKSRFDRMRGSAGPGPTTEELMALLRGDD</sequence>
<comment type="caution">
    <text evidence="3">The sequence shown here is derived from an EMBL/GenBank/DDBJ whole genome shotgun (WGS) entry which is preliminary data.</text>
</comment>
<dbReference type="Gene3D" id="2.10.260.10">
    <property type="match status" value="1"/>
</dbReference>
<dbReference type="EMBL" id="JACRAF010000056">
    <property type="protein sequence ID" value="MBI4923470.1"/>
    <property type="molecule type" value="Genomic_DNA"/>
</dbReference>
<accession>A0A933L6Z2</accession>
<dbReference type="InterPro" id="IPR007159">
    <property type="entry name" value="SpoVT-AbrB_dom"/>
</dbReference>
<dbReference type="GO" id="GO:0003677">
    <property type="term" value="F:DNA binding"/>
    <property type="evidence" value="ECO:0007669"/>
    <property type="project" value="UniProtKB-UniRule"/>
</dbReference>